<evidence type="ECO:0000313" key="2">
    <source>
        <dbReference type="EMBL" id="CAG7818232.1"/>
    </source>
</evidence>
<organism evidence="2 3">
    <name type="scientific">Allacma fusca</name>
    <dbReference type="NCBI Taxonomy" id="39272"/>
    <lineage>
        <taxon>Eukaryota</taxon>
        <taxon>Metazoa</taxon>
        <taxon>Ecdysozoa</taxon>
        <taxon>Arthropoda</taxon>
        <taxon>Hexapoda</taxon>
        <taxon>Collembola</taxon>
        <taxon>Symphypleona</taxon>
        <taxon>Sminthuridae</taxon>
        <taxon>Allacma</taxon>
    </lineage>
</organism>
<reference evidence="2" key="1">
    <citation type="submission" date="2021-06" db="EMBL/GenBank/DDBJ databases">
        <authorList>
            <person name="Hodson N. C."/>
            <person name="Mongue J. A."/>
            <person name="Jaron S. K."/>
        </authorList>
    </citation>
    <scope>NUCLEOTIDE SEQUENCE</scope>
</reference>
<dbReference type="EMBL" id="CAJVCH010415211">
    <property type="protein sequence ID" value="CAG7818232.1"/>
    <property type="molecule type" value="Genomic_DNA"/>
</dbReference>
<dbReference type="Proteomes" id="UP000708208">
    <property type="component" value="Unassembled WGS sequence"/>
</dbReference>
<accession>A0A8J2PCJ3</accession>
<dbReference type="AlphaFoldDB" id="A0A8J2PCJ3"/>
<feature type="region of interest" description="Disordered" evidence="1">
    <location>
        <begin position="202"/>
        <end position="225"/>
    </location>
</feature>
<evidence type="ECO:0000313" key="3">
    <source>
        <dbReference type="Proteomes" id="UP000708208"/>
    </source>
</evidence>
<name>A0A8J2PCJ3_9HEXA</name>
<evidence type="ECO:0000256" key="1">
    <source>
        <dbReference type="SAM" id="MobiDB-lite"/>
    </source>
</evidence>
<proteinExistence type="predicted"/>
<protein>
    <submittedName>
        <fullName evidence="2">Uncharacterized protein</fullName>
    </submittedName>
</protein>
<sequence>MVHLRNDVLSLQHKDRLNSLLITGCGLPTDATKDKVSEAVTDVLKTVLKIKNDELDHIPKPNDIILMKWGIGASAIKCKFDSSALVGKLIKNSFELKNTPVRIQPDLSPEQRKVKQELWRLGQSLQKSGGKMPQLRSCRYLIMKGKNDAENTFYESDGTCNVYTKPEWVIPSLALAAPVTSTSQCYNVQSSQQSQQMQVFWQRGASQTGQTHKKNPKLRTAPVHS</sequence>
<keyword evidence="3" id="KW-1185">Reference proteome</keyword>
<comment type="caution">
    <text evidence="2">The sequence shown here is derived from an EMBL/GenBank/DDBJ whole genome shotgun (WGS) entry which is preliminary data.</text>
</comment>
<gene>
    <name evidence="2" type="ORF">AFUS01_LOCUS28746</name>
</gene>